<reference evidence="3" key="1">
    <citation type="submission" date="2023-06" db="EMBL/GenBank/DDBJ databases">
        <title>Genomic analysis of the entomopathogenic nematode Steinernema hermaphroditum.</title>
        <authorList>
            <person name="Schwarz E.M."/>
            <person name="Heppert J.K."/>
            <person name="Baniya A."/>
            <person name="Schwartz H.T."/>
            <person name="Tan C.-H."/>
            <person name="Antoshechkin I."/>
            <person name="Sternberg P.W."/>
            <person name="Goodrich-Blair H."/>
            <person name="Dillman A.R."/>
        </authorList>
    </citation>
    <scope>NUCLEOTIDE SEQUENCE</scope>
    <source>
        <strain evidence="3">PS9179</strain>
        <tissue evidence="3">Whole animal</tissue>
    </source>
</reference>
<accession>A0AA39I5H7</accession>
<keyword evidence="1" id="KW-1133">Transmembrane helix</keyword>
<name>A0AA39I5H7_9BILA</name>
<evidence type="ECO:0000256" key="1">
    <source>
        <dbReference type="SAM" id="Phobius"/>
    </source>
</evidence>
<keyword evidence="2" id="KW-0732">Signal</keyword>
<evidence type="ECO:0000313" key="4">
    <source>
        <dbReference type="Proteomes" id="UP001175271"/>
    </source>
</evidence>
<sequence length="128" mass="13508">MVSGPSRQLFLQLGMAGFCLAADMNAPPKFKGISDLDAELVVCICIVGSACASFVTMIFTSLLCQKIRGPTFKVPPLTYVVIPHGAVGDQSETLTLPSNIIRSEANRPLGRAPPAAGDAIVTAEFEKK</sequence>
<dbReference type="Proteomes" id="UP001175271">
    <property type="component" value="Unassembled WGS sequence"/>
</dbReference>
<feature type="transmembrane region" description="Helical" evidence="1">
    <location>
        <begin position="40"/>
        <end position="63"/>
    </location>
</feature>
<feature type="chain" id="PRO_5041458050" evidence="2">
    <location>
        <begin position="22"/>
        <end position="128"/>
    </location>
</feature>
<protein>
    <submittedName>
        <fullName evidence="3">Uncharacterized protein</fullName>
    </submittedName>
</protein>
<evidence type="ECO:0000256" key="2">
    <source>
        <dbReference type="SAM" id="SignalP"/>
    </source>
</evidence>
<keyword evidence="1" id="KW-0472">Membrane</keyword>
<evidence type="ECO:0000313" key="3">
    <source>
        <dbReference type="EMBL" id="KAK0418207.1"/>
    </source>
</evidence>
<proteinExistence type="predicted"/>
<feature type="signal peptide" evidence="2">
    <location>
        <begin position="1"/>
        <end position="21"/>
    </location>
</feature>
<organism evidence="3 4">
    <name type="scientific">Steinernema hermaphroditum</name>
    <dbReference type="NCBI Taxonomy" id="289476"/>
    <lineage>
        <taxon>Eukaryota</taxon>
        <taxon>Metazoa</taxon>
        <taxon>Ecdysozoa</taxon>
        <taxon>Nematoda</taxon>
        <taxon>Chromadorea</taxon>
        <taxon>Rhabditida</taxon>
        <taxon>Tylenchina</taxon>
        <taxon>Panagrolaimomorpha</taxon>
        <taxon>Strongyloidoidea</taxon>
        <taxon>Steinernematidae</taxon>
        <taxon>Steinernema</taxon>
    </lineage>
</organism>
<keyword evidence="4" id="KW-1185">Reference proteome</keyword>
<keyword evidence="1" id="KW-0812">Transmembrane</keyword>
<dbReference type="EMBL" id="JAUCMV010000002">
    <property type="protein sequence ID" value="KAK0418207.1"/>
    <property type="molecule type" value="Genomic_DNA"/>
</dbReference>
<gene>
    <name evidence="3" type="ORF">QR680_013432</name>
</gene>
<comment type="caution">
    <text evidence="3">The sequence shown here is derived from an EMBL/GenBank/DDBJ whole genome shotgun (WGS) entry which is preliminary data.</text>
</comment>
<dbReference type="AlphaFoldDB" id="A0AA39I5H7"/>